<name>D6CVU6_THIA3</name>
<dbReference type="EMBL" id="FP475957">
    <property type="protein sequence ID" value="CAZ90435.1"/>
    <property type="molecule type" value="Genomic_DNA"/>
</dbReference>
<dbReference type="AlphaFoldDB" id="D6CVU6"/>
<accession>D6CVU6</accession>
<evidence type="ECO:0000313" key="2">
    <source>
        <dbReference type="Proteomes" id="UP000002372"/>
    </source>
</evidence>
<dbReference type="HOGENOM" id="CLU_1371659_0_0_4"/>
<evidence type="ECO:0000313" key="1">
    <source>
        <dbReference type="EMBL" id="CAZ90435.1"/>
    </source>
</evidence>
<dbReference type="Proteomes" id="UP000002372">
    <property type="component" value="Plasmid pTHI"/>
</dbReference>
<gene>
    <name evidence="1" type="ordered locus">THI_p0039</name>
</gene>
<proteinExistence type="predicted"/>
<reference evidence="2" key="2">
    <citation type="journal article" date="2010" name="PLoS Genet.">
        <title>Structure, function, and evolution of the Thiomonas spp. genome.</title>
        <authorList>
            <person name="Arsene-Ploetze F."/>
            <person name="Koechler S."/>
            <person name="Marchal M."/>
            <person name="Coppee J.Y."/>
            <person name="Chandler M."/>
            <person name="Bonnefoy V."/>
            <person name="Brochier-Armanet C."/>
            <person name="Barakat M."/>
            <person name="Barbe V."/>
            <person name="Battaglia-Brunet F."/>
            <person name="Bruneel O."/>
            <person name="Bryan C.G."/>
            <person name="Cleiss-Arnold J."/>
            <person name="Cruveiller S."/>
            <person name="Erhardt M."/>
            <person name="Heinrich-Salmeron A."/>
            <person name="Hommais F."/>
            <person name="Joulian C."/>
            <person name="Krin E."/>
            <person name="Lieutaud A."/>
            <person name="Lievremont D."/>
            <person name="Michel C."/>
            <person name="Muller D."/>
            <person name="Ortet P."/>
            <person name="Proux C."/>
            <person name="Siguier P."/>
            <person name="Roche D."/>
            <person name="Rouy Z."/>
            <person name="Salvignol G."/>
            <person name="Slyemi D."/>
            <person name="Talla E."/>
            <person name="Weiss S."/>
            <person name="Weissenbach J."/>
            <person name="Medigue C."/>
            <person name="Bertin P.N."/>
        </authorList>
    </citation>
    <scope>NUCLEOTIDE SEQUENCE [LARGE SCALE GENOMIC DNA]</scope>
    <source>
        <strain evidence="2">DSM 22701 / CIP 110005 / 3As</strain>
    </source>
</reference>
<organism evidence="1 2">
    <name type="scientific">Thiomonas arsenitoxydans (strain DSM 22701 / CIP 110005 / 3As)</name>
    <dbReference type="NCBI Taxonomy" id="426114"/>
    <lineage>
        <taxon>Bacteria</taxon>
        <taxon>Pseudomonadati</taxon>
        <taxon>Pseudomonadota</taxon>
        <taxon>Betaproteobacteria</taxon>
        <taxon>Burkholderiales</taxon>
        <taxon>Thiomonas</taxon>
    </lineage>
</organism>
<reference key="1">
    <citation type="submission" date="2009-07" db="EMBL/GenBank/DDBJ databases">
        <authorList>
            <person name="Genoscope - CEA"/>
        </authorList>
    </citation>
    <scope>NUCLEOTIDE SEQUENCE</scope>
    <source>
        <strain>3As</strain>
    </source>
</reference>
<dbReference type="KEGG" id="thi:THI_p0039"/>
<sequence length="199" mass="22079">MQRRGGRAGIYNSERFNMAAKKIVKTFVSLEHATALNAIAEASRISVSGLISHIIAERLEGGDVENFGGSTESISPSEFNVKDVVRYTVALPLSLMSVIDERAKKQGMTRKRYVASLLTSHASCEPIYDRAAQITIQKTLDKVHAMAINLNMLRVTMESRGEIPRNLEAELLTATALCENLLSEVNQMRLANVERWRST</sequence>
<reference key="3">
    <citation type="journal article" date="2010" name="PLoS Genet.">
        <title>Structure, function, and evolution of the Thiomonas spp. genome.</title>
        <authorList>
            <person name="Arsene-Ploetze F."/>
            <person name="Koechler S."/>
            <person name="Marchal M."/>
            <person name="Coppee J.-.Y."/>
            <person name="Chandler M."/>
            <person name="Bonnefoy V."/>
            <person name="Brochier-Armanet C."/>
            <person name="Barakat M."/>
            <person name="Barbe V."/>
            <person name="Battaglia-Brunet F."/>
            <person name="Bruneel O."/>
            <person name="Bryan C.G."/>
            <person name="Cleiss-Arnold J."/>
            <person name="Cruveiller S."/>
            <person name="Erhardt M."/>
            <person name="Heinrich-Salmeron A."/>
            <person name="Hommais F."/>
            <person name="Joulian C."/>
            <person name="Krin E."/>
            <person name="Lieutaud A."/>
            <person name="Lievremont D."/>
            <person name="Michel C."/>
            <person name="Muller D."/>
            <person name="Ortet P."/>
            <person name="Proux C."/>
            <person name="Siguier P."/>
            <person name="Roche D."/>
            <person name="Rouy Z."/>
            <person name="Salvignol G."/>
            <person name="Slyemi D."/>
            <person name="Talla E."/>
            <person name="Weiss S."/>
            <person name="Weissenbach J."/>
            <person name="Medigue C."/>
            <person name="Bertin P.N."/>
        </authorList>
    </citation>
    <scope>NUCLEOTIDE SEQUENCE</scope>
    <source>
        <strain>3As</strain>
    </source>
</reference>
<protein>
    <submittedName>
        <fullName evidence="1">Uncharacterized protein</fullName>
    </submittedName>
</protein>
<keyword evidence="1" id="KW-0614">Plasmid</keyword>
<geneLocation type="plasmid" evidence="1 2">
    <name>pTHI</name>
</geneLocation>